<protein>
    <submittedName>
        <fullName evidence="1">L-rhamnose mutarotase</fullName>
    </submittedName>
</protein>
<name>A0A6B0YXI4_9CHLR</name>
<organism evidence="1">
    <name type="scientific">Caldilineaceae bacterium SB0664_bin_27</name>
    <dbReference type="NCBI Taxonomy" id="2605260"/>
    <lineage>
        <taxon>Bacteria</taxon>
        <taxon>Bacillati</taxon>
        <taxon>Chloroflexota</taxon>
        <taxon>Caldilineae</taxon>
        <taxon>Caldilineales</taxon>
        <taxon>Caldilineaceae</taxon>
    </lineage>
</organism>
<comment type="caution">
    <text evidence="1">The sequence shown here is derived from an EMBL/GenBank/DDBJ whole genome shotgun (WGS) entry which is preliminary data.</text>
</comment>
<dbReference type="InterPro" id="IPR011008">
    <property type="entry name" value="Dimeric_a/b-barrel"/>
</dbReference>
<dbReference type="EMBL" id="VXRG01000171">
    <property type="protein sequence ID" value="MXY95790.1"/>
    <property type="molecule type" value="Genomic_DNA"/>
</dbReference>
<dbReference type="PANTHER" id="PTHR34389">
    <property type="entry name" value="L-RHAMNOSE MUTAROTASE"/>
    <property type="match status" value="1"/>
</dbReference>
<dbReference type="Pfam" id="PF05336">
    <property type="entry name" value="rhaM"/>
    <property type="match status" value="1"/>
</dbReference>
<dbReference type="AlphaFoldDB" id="A0A6B0YXI4"/>
<dbReference type="PANTHER" id="PTHR34389:SF2">
    <property type="entry name" value="L-RHAMNOSE MUTAROTASE"/>
    <property type="match status" value="1"/>
</dbReference>
<dbReference type="InterPro" id="IPR008000">
    <property type="entry name" value="Rham/fucose_mutarotase"/>
</dbReference>
<reference evidence="1" key="1">
    <citation type="submission" date="2019-09" db="EMBL/GenBank/DDBJ databases">
        <title>Characterisation of the sponge microbiome using genome-centric metagenomics.</title>
        <authorList>
            <person name="Engelberts J.P."/>
            <person name="Robbins S.J."/>
            <person name="De Goeij J.M."/>
            <person name="Aranda M."/>
            <person name="Bell S.C."/>
            <person name="Webster N.S."/>
        </authorList>
    </citation>
    <scope>NUCLEOTIDE SEQUENCE</scope>
    <source>
        <strain evidence="1">SB0664_bin_27</strain>
    </source>
</reference>
<dbReference type="Gene3D" id="3.30.70.100">
    <property type="match status" value="1"/>
</dbReference>
<proteinExistence type="predicted"/>
<gene>
    <name evidence="1" type="ORF">F4Y42_20315</name>
</gene>
<evidence type="ECO:0000313" key="1">
    <source>
        <dbReference type="EMBL" id="MXY95790.1"/>
    </source>
</evidence>
<dbReference type="GO" id="GO:0019301">
    <property type="term" value="P:rhamnose catabolic process"/>
    <property type="evidence" value="ECO:0007669"/>
    <property type="project" value="TreeGrafter"/>
</dbReference>
<dbReference type="SUPFAM" id="SSF54909">
    <property type="entry name" value="Dimeric alpha+beta barrel"/>
    <property type="match status" value="1"/>
</dbReference>
<sequence length="110" mass="13040">MERVAFVMHVRDGEEEEYRRRHQEVWPAVLADLERAGVRSMSIFMAERQLFLYMEAEDYANAVRILAESPESVRWEEYMAPIMEDESGDDYDPHDAYPEGIPEVFHWRVG</sequence>
<dbReference type="GO" id="GO:0016857">
    <property type="term" value="F:racemase and epimerase activity, acting on carbohydrates and derivatives"/>
    <property type="evidence" value="ECO:0007669"/>
    <property type="project" value="InterPro"/>
</dbReference>
<accession>A0A6B0YXI4</accession>